<dbReference type="Proteomes" id="UP000199512">
    <property type="component" value="Unassembled WGS sequence"/>
</dbReference>
<gene>
    <name evidence="4" type="ORF">SAMN05216454_10470</name>
</gene>
<dbReference type="InterPro" id="IPR003593">
    <property type="entry name" value="AAA+_ATPase"/>
</dbReference>
<keyword evidence="2 4" id="KW-0067">ATP-binding</keyword>
<organism evidence="4 5">
    <name type="scientific">Peptostreptococcus russellii</name>
    <dbReference type="NCBI Taxonomy" id="215200"/>
    <lineage>
        <taxon>Bacteria</taxon>
        <taxon>Bacillati</taxon>
        <taxon>Bacillota</taxon>
        <taxon>Clostridia</taxon>
        <taxon>Peptostreptococcales</taxon>
        <taxon>Peptostreptococcaceae</taxon>
        <taxon>Peptostreptococcus</taxon>
    </lineage>
</organism>
<dbReference type="PANTHER" id="PTHR43158">
    <property type="entry name" value="SKFA PEPTIDE EXPORT ATP-BINDING PROTEIN SKFE"/>
    <property type="match status" value="1"/>
</dbReference>
<dbReference type="RefSeq" id="WP_091974792.1">
    <property type="nucleotide sequence ID" value="NZ_CAUWDX010000002.1"/>
</dbReference>
<evidence type="ECO:0000256" key="2">
    <source>
        <dbReference type="ARBA" id="ARBA00022840"/>
    </source>
</evidence>
<keyword evidence="5" id="KW-1185">Reference proteome</keyword>
<dbReference type="STRING" id="215200.SAMN05216454_10470"/>
<dbReference type="InterPro" id="IPR003439">
    <property type="entry name" value="ABC_transporter-like_ATP-bd"/>
</dbReference>
<dbReference type="PANTHER" id="PTHR43158:SF1">
    <property type="entry name" value="ABC TRANSPORTER, ATP-BINDING PROTEIN"/>
    <property type="match status" value="1"/>
</dbReference>
<dbReference type="GO" id="GO:0016887">
    <property type="term" value="F:ATP hydrolysis activity"/>
    <property type="evidence" value="ECO:0007669"/>
    <property type="project" value="InterPro"/>
</dbReference>
<dbReference type="SMART" id="SM00382">
    <property type="entry name" value="AAA"/>
    <property type="match status" value="1"/>
</dbReference>
<dbReference type="GO" id="GO:0005524">
    <property type="term" value="F:ATP binding"/>
    <property type="evidence" value="ECO:0007669"/>
    <property type="project" value="UniProtKB-KW"/>
</dbReference>
<evidence type="ECO:0000256" key="1">
    <source>
        <dbReference type="ARBA" id="ARBA00022741"/>
    </source>
</evidence>
<dbReference type="Gene3D" id="3.40.50.300">
    <property type="entry name" value="P-loop containing nucleotide triphosphate hydrolases"/>
    <property type="match status" value="1"/>
</dbReference>
<proteinExistence type="predicted"/>
<evidence type="ECO:0000313" key="4">
    <source>
        <dbReference type="EMBL" id="SEN46249.1"/>
    </source>
</evidence>
<protein>
    <submittedName>
        <fullName evidence="4">ABC-2 type transport system ATP-binding protein</fullName>
    </submittedName>
</protein>
<dbReference type="EMBL" id="FODF01000004">
    <property type="protein sequence ID" value="SEN46249.1"/>
    <property type="molecule type" value="Genomic_DNA"/>
</dbReference>
<sequence>MNSIIEINNLSKSYGKKEVLKNLNLNIDSGKIVGLLGPNASGKSTLIKIINGLLKADSGSVHIAGLEPGVETKKIISYLPEKTYINDWMKVKDIIEYFEDFYEDFDIDKVHEILEDLEIDTNSKIKNLSKGSKEKVQLALVMSRHAKIYVLDEPIGGVDPAARAYILKTIINNFPEGSTLIIVTHLISEIESICDEVAFLSNGKIVIHENTDNLRMEKGKSVDALFKEVFKC</sequence>
<dbReference type="Pfam" id="PF00005">
    <property type="entry name" value="ABC_tran"/>
    <property type="match status" value="1"/>
</dbReference>
<dbReference type="OrthoDB" id="9804819at2"/>
<name>A0A1H8GR10_9FIRM</name>
<evidence type="ECO:0000259" key="3">
    <source>
        <dbReference type="PROSITE" id="PS50893"/>
    </source>
</evidence>
<keyword evidence="1" id="KW-0547">Nucleotide-binding</keyword>
<dbReference type="CDD" id="cd03230">
    <property type="entry name" value="ABC_DR_subfamily_A"/>
    <property type="match status" value="1"/>
</dbReference>
<dbReference type="AlphaFoldDB" id="A0A1H8GR10"/>
<accession>A0A1H8GR10</accession>
<dbReference type="SUPFAM" id="SSF52540">
    <property type="entry name" value="P-loop containing nucleoside triphosphate hydrolases"/>
    <property type="match status" value="1"/>
</dbReference>
<dbReference type="PROSITE" id="PS50893">
    <property type="entry name" value="ABC_TRANSPORTER_2"/>
    <property type="match status" value="1"/>
</dbReference>
<evidence type="ECO:0000313" key="5">
    <source>
        <dbReference type="Proteomes" id="UP000199512"/>
    </source>
</evidence>
<dbReference type="InterPro" id="IPR027417">
    <property type="entry name" value="P-loop_NTPase"/>
</dbReference>
<feature type="domain" description="ABC transporter" evidence="3">
    <location>
        <begin position="5"/>
        <end position="227"/>
    </location>
</feature>
<reference evidence="4 5" key="1">
    <citation type="submission" date="2016-10" db="EMBL/GenBank/DDBJ databases">
        <authorList>
            <person name="de Groot N.N."/>
        </authorList>
    </citation>
    <scope>NUCLEOTIDE SEQUENCE [LARGE SCALE GENOMIC DNA]</scope>
    <source>
        <strain evidence="4 5">Calf135</strain>
    </source>
</reference>